<dbReference type="EMBL" id="LHPJ01000012">
    <property type="protein sequence ID" value="KOO02720.1"/>
    <property type="molecule type" value="Genomic_DNA"/>
</dbReference>
<keyword evidence="3" id="KW-1185">Reference proteome</keyword>
<dbReference type="NCBIfam" id="TIGR00426">
    <property type="entry name" value="competence protein ComEA helix-hairpin-helix repeat region"/>
    <property type="match status" value="1"/>
</dbReference>
<dbReference type="AlphaFoldDB" id="A0A0M0HKX8"/>
<dbReference type="InterPro" id="IPR010994">
    <property type="entry name" value="RuvA_2-like"/>
</dbReference>
<feature type="domain" description="Helix-hairpin-helix DNA-binding motif class 1" evidence="1">
    <location>
        <begin position="28"/>
        <end position="47"/>
    </location>
</feature>
<evidence type="ECO:0000313" key="3">
    <source>
        <dbReference type="Proteomes" id="UP000037515"/>
    </source>
</evidence>
<protein>
    <submittedName>
        <fullName evidence="2">Transporter</fullName>
    </submittedName>
</protein>
<dbReference type="GO" id="GO:0015628">
    <property type="term" value="P:protein secretion by the type II secretion system"/>
    <property type="evidence" value="ECO:0007669"/>
    <property type="project" value="TreeGrafter"/>
</dbReference>
<dbReference type="Gene3D" id="1.10.150.280">
    <property type="entry name" value="AF1531-like domain"/>
    <property type="match status" value="1"/>
</dbReference>
<dbReference type="PATRIC" id="fig|693.5.peg.2849"/>
<dbReference type="InterPro" id="IPR003583">
    <property type="entry name" value="Hlx-hairpin-Hlx_DNA-bd_motif"/>
</dbReference>
<evidence type="ECO:0000259" key="1">
    <source>
        <dbReference type="SMART" id="SM00278"/>
    </source>
</evidence>
<dbReference type="GO" id="GO:0003677">
    <property type="term" value="F:DNA binding"/>
    <property type="evidence" value="ECO:0007669"/>
    <property type="project" value="InterPro"/>
</dbReference>
<dbReference type="InterPro" id="IPR004509">
    <property type="entry name" value="Competence_ComEA_HhH"/>
</dbReference>
<gene>
    <name evidence="2" type="ORF">AKJ17_13935</name>
</gene>
<reference evidence="3" key="1">
    <citation type="submission" date="2015-08" db="EMBL/GenBank/DDBJ databases">
        <title>Vibrio galatheae sp. nov., a novel member of the Vibrionaceae family isolated from the Solomon Islands.</title>
        <authorList>
            <person name="Giubergia S."/>
            <person name="Machado H."/>
            <person name="Mateiu R.V."/>
            <person name="Gram L."/>
        </authorList>
    </citation>
    <scope>NUCLEOTIDE SEQUENCE [LARGE SCALE GENOMIC DNA]</scope>
    <source>
        <strain evidence="3">DSM 19584</strain>
    </source>
</reference>
<feature type="domain" description="Helix-hairpin-helix DNA-binding motif class 1" evidence="1">
    <location>
        <begin position="58"/>
        <end position="77"/>
    </location>
</feature>
<evidence type="ECO:0000313" key="2">
    <source>
        <dbReference type="EMBL" id="KOO02720.1"/>
    </source>
</evidence>
<organism evidence="2 3">
    <name type="scientific">Vibrio nereis</name>
    <dbReference type="NCBI Taxonomy" id="693"/>
    <lineage>
        <taxon>Bacteria</taxon>
        <taxon>Pseudomonadati</taxon>
        <taxon>Pseudomonadota</taxon>
        <taxon>Gammaproteobacteria</taxon>
        <taxon>Vibrionales</taxon>
        <taxon>Vibrionaceae</taxon>
        <taxon>Vibrio</taxon>
    </lineage>
</organism>
<dbReference type="InterPro" id="IPR051675">
    <property type="entry name" value="Endo/Exo/Phosphatase_dom_1"/>
</dbReference>
<dbReference type="SUPFAM" id="SSF47781">
    <property type="entry name" value="RuvA domain 2-like"/>
    <property type="match status" value="1"/>
</dbReference>
<dbReference type="RefSeq" id="WP_245649862.1">
    <property type="nucleotide sequence ID" value="NZ_LHPJ01000012.1"/>
</dbReference>
<sequence>MAQSDVTKEEKYAGIEITVNVNQASAQELADLLSGVGIKKAEAIIEYRKQNGDFKNADDLVNVKGIGSATLEKNRERIEL</sequence>
<dbReference type="PANTHER" id="PTHR21180:SF32">
    <property type="entry name" value="ENDONUCLEASE_EXONUCLEASE_PHOSPHATASE FAMILY DOMAIN-CONTAINING PROTEIN 1"/>
    <property type="match status" value="1"/>
</dbReference>
<accession>A0A0M0HKX8</accession>
<dbReference type="PANTHER" id="PTHR21180">
    <property type="entry name" value="ENDONUCLEASE/EXONUCLEASE/PHOSPHATASE FAMILY DOMAIN-CONTAINING PROTEIN 1"/>
    <property type="match status" value="1"/>
</dbReference>
<proteinExistence type="predicted"/>
<dbReference type="GO" id="GO:0006281">
    <property type="term" value="P:DNA repair"/>
    <property type="evidence" value="ECO:0007669"/>
    <property type="project" value="InterPro"/>
</dbReference>
<dbReference type="Proteomes" id="UP000037515">
    <property type="component" value="Unassembled WGS sequence"/>
</dbReference>
<dbReference type="Pfam" id="PF12836">
    <property type="entry name" value="HHH_3"/>
    <property type="match status" value="1"/>
</dbReference>
<dbReference type="GO" id="GO:0015627">
    <property type="term" value="C:type II protein secretion system complex"/>
    <property type="evidence" value="ECO:0007669"/>
    <property type="project" value="TreeGrafter"/>
</dbReference>
<comment type="caution">
    <text evidence="2">The sequence shown here is derived from an EMBL/GenBank/DDBJ whole genome shotgun (WGS) entry which is preliminary data.</text>
</comment>
<name>A0A0M0HKX8_VIBNE</name>
<dbReference type="SMART" id="SM00278">
    <property type="entry name" value="HhH1"/>
    <property type="match status" value="2"/>
</dbReference>
<dbReference type="STRING" id="693.AKJ17_13935"/>